<name>A0AAC9LJP9_9FLAO</name>
<evidence type="ECO:0000256" key="3">
    <source>
        <dbReference type="ARBA" id="ARBA00022729"/>
    </source>
</evidence>
<dbReference type="Gene3D" id="2.60.40.2420">
    <property type="match status" value="1"/>
</dbReference>
<dbReference type="InterPro" id="IPR018900">
    <property type="entry name" value="Curli_CsgE"/>
</dbReference>
<dbReference type="AlphaFoldDB" id="A0AAC9LJP9"/>
<dbReference type="Pfam" id="PF10627">
    <property type="entry name" value="CsgE"/>
    <property type="match status" value="1"/>
</dbReference>
<accession>A0AAC9LJP9</accession>
<evidence type="ECO:0000313" key="5">
    <source>
        <dbReference type="Proteomes" id="UP000187506"/>
    </source>
</evidence>
<dbReference type="InterPro" id="IPR053722">
    <property type="entry name" value="Curli_assembly_CsgC/AgfC"/>
</dbReference>
<keyword evidence="3" id="KW-0732">Signal</keyword>
<dbReference type="Proteomes" id="UP000187506">
    <property type="component" value="Chromosome"/>
</dbReference>
<sequence>MYFSKLKLYYTILLIFVLSSLTVNAQKFYNKDINALIKIEKSSEFTKFSATAENLKFSGYNLRYEFLAFKTDANNNSSRSSQSNSFYLEGNQKKVLSSLTINNDIDGKIILVLFIYPIIDGEENVGAIGKDRVVLTSDEEGQIKIELDPNRKELTQPESRDVAVGGQDGVFLQGLVIQKTLTKAGRDFHRYFYSEYFNRQIKTDKHIVIEEVPGQRRSTRISVKVDGQLVWQFFVNPKKKFLLEMVNIAMQKSIRYLQLLQKSEETITRY</sequence>
<organism evidence="4 5">
    <name type="scientific">Lacinutrix venerupis</name>
    <dbReference type="NCBI Taxonomy" id="1486034"/>
    <lineage>
        <taxon>Bacteria</taxon>
        <taxon>Pseudomonadati</taxon>
        <taxon>Bacteroidota</taxon>
        <taxon>Flavobacteriia</taxon>
        <taxon>Flavobacteriales</taxon>
        <taxon>Flavobacteriaceae</taxon>
        <taxon>Lacinutrix</taxon>
    </lineage>
</organism>
<protein>
    <recommendedName>
        <fullName evidence="2">Curli production assembly/transport component CsgE</fullName>
    </recommendedName>
</protein>
<reference evidence="4 5" key="1">
    <citation type="submission" date="2017-01" db="EMBL/GenBank/DDBJ databases">
        <title>Complete genome of Lacinutrix venerupis DOK2-8 isolated from seawater in Dokdo.</title>
        <authorList>
            <person name="Chi W.-J."/>
            <person name="Kim J.H."/>
        </authorList>
    </citation>
    <scope>NUCLEOTIDE SEQUENCE [LARGE SCALE GENOMIC DNA]</scope>
    <source>
        <strain evidence="4 5">DOK2-8</strain>
    </source>
</reference>
<dbReference type="EMBL" id="CP019352">
    <property type="protein sequence ID" value="APX99643.1"/>
    <property type="molecule type" value="Genomic_DNA"/>
</dbReference>
<gene>
    <name evidence="4" type="ORF">BWR22_04725</name>
</gene>
<keyword evidence="5" id="KW-1185">Reference proteome</keyword>
<evidence type="ECO:0000256" key="1">
    <source>
        <dbReference type="ARBA" id="ARBA00003989"/>
    </source>
</evidence>
<comment type="function">
    <text evidence="1">May be involved in the biogenesis of curli organelles.</text>
</comment>
<dbReference type="KEGG" id="lvn:BWR22_04725"/>
<proteinExistence type="predicted"/>
<evidence type="ECO:0000256" key="2">
    <source>
        <dbReference type="ARBA" id="ARBA00014024"/>
    </source>
</evidence>
<evidence type="ECO:0000313" key="4">
    <source>
        <dbReference type="EMBL" id="APX99643.1"/>
    </source>
</evidence>